<dbReference type="Proteomes" id="UP000004679">
    <property type="component" value="Unassembled WGS sequence"/>
</dbReference>
<evidence type="ECO:0000313" key="7">
    <source>
        <dbReference type="Proteomes" id="UP000004679"/>
    </source>
</evidence>
<feature type="transmembrane region" description="Helical" evidence="4">
    <location>
        <begin position="355"/>
        <end position="376"/>
    </location>
</feature>
<feature type="transmembrane region" description="Helical" evidence="4">
    <location>
        <begin position="264"/>
        <end position="283"/>
    </location>
</feature>
<dbReference type="PROSITE" id="PS50850">
    <property type="entry name" value="MFS"/>
    <property type="match status" value="1"/>
</dbReference>
<feature type="transmembrane region" description="Helical" evidence="4">
    <location>
        <begin position="183"/>
        <end position="204"/>
    </location>
</feature>
<feature type="transmembrane region" description="Helical" evidence="4">
    <location>
        <begin position="225"/>
        <end position="244"/>
    </location>
</feature>
<organism evidence="6 7">
    <name type="scientific">Methylophaga thiooxydans DMS010</name>
    <dbReference type="NCBI Taxonomy" id="637616"/>
    <lineage>
        <taxon>Bacteria</taxon>
        <taxon>Pseudomonadati</taxon>
        <taxon>Pseudomonadota</taxon>
        <taxon>Gammaproteobacteria</taxon>
        <taxon>Thiotrichales</taxon>
        <taxon>Piscirickettsiaceae</taxon>
        <taxon>Methylophaga</taxon>
    </lineage>
</organism>
<dbReference type="GO" id="GO:0022857">
    <property type="term" value="F:transmembrane transporter activity"/>
    <property type="evidence" value="ECO:0007669"/>
    <property type="project" value="InterPro"/>
</dbReference>
<evidence type="ECO:0000256" key="3">
    <source>
        <dbReference type="ARBA" id="ARBA00023136"/>
    </source>
</evidence>
<dbReference type="InterPro" id="IPR011701">
    <property type="entry name" value="MFS"/>
</dbReference>
<dbReference type="PANTHER" id="PTHR23534">
    <property type="entry name" value="MFS PERMEASE"/>
    <property type="match status" value="1"/>
</dbReference>
<feature type="transmembrane region" description="Helical" evidence="4">
    <location>
        <begin position="21"/>
        <end position="43"/>
    </location>
</feature>
<dbReference type="EMBL" id="GG657883">
    <property type="protein sequence ID" value="EEF81153.1"/>
    <property type="molecule type" value="Genomic_DNA"/>
</dbReference>
<accession>C0N269</accession>
<dbReference type="SUPFAM" id="SSF103473">
    <property type="entry name" value="MFS general substrate transporter"/>
    <property type="match status" value="1"/>
</dbReference>
<feature type="transmembrane region" description="Helical" evidence="4">
    <location>
        <begin position="111"/>
        <end position="132"/>
    </location>
</feature>
<gene>
    <name evidence="6" type="ORF">MDMS009_145</name>
</gene>
<keyword evidence="1 4" id="KW-0812">Transmembrane</keyword>
<sequence length="409" mass="43369">MSFLASVEEFTVPLISREKTNVLILVICQSLFTVAAITVMTLSGVVGYQMSPNPALATLPIALMMLGTVVSTLPASLFMAKVGRRVGFIGGALVGGIGGGLLSMVGIALDAFWLFCGGNLLLGLYQGFAMYYRFAAVDVASPAFRSRAISLVMVGGVVAAFLGPWNASELSNLIEAIPMGGPYLMLAIQSLIVIGLLSQLKVPASGEPQPGSYARPMREIMKQPSVVLAVIAAAVGYAIMILVMSATPLAMSALGFDMKQIAFIMQWHVLGMFLPSFITGSLIARFGTGYVLLSGCTLMVGSALFANSGHSLAHFLVALVLLGVGWNFLFVGGSALLSTTHTEAERGKVQGINDLIIFSFVAIGSLMSGQLVYWLGWEALNLAMLPFIFLVAVTTIWWGMIQRKLSYQG</sequence>
<feature type="transmembrane region" description="Helical" evidence="4">
    <location>
        <begin position="382"/>
        <end position="401"/>
    </location>
</feature>
<feature type="transmembrane region" description="Helical" evidence="4">
    <location>
        <begin position="290"/>
        <end position="306"/>
    </location>
</feature>
<evidence type="ECO:0000256" key="4">
    <source>
        <dbReference type="SAM" id="Phobius"/>
    </source>
</evidence>
<dbReference type="InterPro" id="IPR036259">
    <property type="entry name" value="MFS_trans_sf"/>
</dbReference>
<evidence type="ECO:0000256" key="2">
    <source>
        <dbReference type="ARBA" id="ARBA00022989"/>
    </source>
</evidence>
<evidence type="ECO:0000259" key="5">
    <source>
        <dbReference type="PROSITE" id="PS50850"/>
    </source>
</evidence>
<keyword evidence="7" id="KW-1185">Reference proteome</keyword>
<dbReference type="PANTHER" id="PTHR23534:SF1">
    <property type="entry name" value="MAJOR FACILITATOR SUPERFAMILY PROTEIN"/>
    <property type="match status" value="1"/>
</dbReference>
<proteinExistence type="predicted"/>
<dbReference type="InterPro" id="IPR020846">
    <property type="entry name" value="MFS_dom"/>
</dbReference>
<keyword evidence="3 4" id="KW-0472">Membrane</keyword>
<name>C0N269_9GAMM</name>
<dbReference type="AlphaFoldDB" id="C0N269"/>
<keyword evidence="2 4" id="KW-1133">Transmembrane helix</keyword>
<feature type="domain" description="Major facilitator superfamily (MFS) profile" evidence="5">
    <location>
        <begin position="224"/>
        <end position="409"/>
    </location>
</feature>
<feature type="transmembrane region" description="Helical" evidence="4">
    <location>
        <begin position="86"/>
        <end position="105"/>
    </location>
</feature>
<dbReference type="HOGENOM" id="CLU_047644_2_0_6"/>
<feature type="transmembrane region" description="Helical" evidence="4">
    <location>
        <begin position="55"/>
        <end position="79"/>
    </location>
</feature>
<evidence type="ECO:0000313" key="6">
    <source>
        <dbReference type="EMBL" id="EEF81153.1"/>
    </source>
</evidence>
<dbReference type="Gene3D" id="1.20.1250.20">
    <property type="entry name" value="MFS general substrate transporter like domains"/>
    <property type="match status" value="1"/>
</dbReference>
<reference evidence="6 7" key="1">
    <citation type="journal article" date="2011" name="J. Bacteriol.">
        <title>Draft genome sequence of the chemolithoheterotrophic, halophilic methylotroph Methylophaga thiooxydans DMS010.</title>
        <authorList>
            <person name="Boden R."/>
            <person name="Ferriera S."/>
            <person name="Johnson J."/>
            <person name="Kelly D.P."/>
            <person name="Murrell J.C."/>
            <person name="Schafer H."/>
        </authorList>
    </citation>
    <scope>NUCLEOTIDE SEQUENCE [LARGE SCALE GENOMIC DNA]</scope>
    <source>
        <strain evidence="6 7">DMS010</strain>
    </source>
</reference>
<evidence type="ECO:0000256" key="1">
    <source>
        <dbReference type="ARBA" id="ARBA00022692"/>
    </source>
</evidence>
<dbReference type="Pfam" id="PF07690">
    <property type="entry name" value="MFS_1"/>
    <property type="match status" value="1"/>
</dbReference>
<feature type="transmembrane region" description="Helical" evidence="4">
    <location>
        <begin position="144"/>
        <end position="163"/>
    </location>
</feature>
<feature type="transmembrane region" description="Helical" evidence="4">
    <location>
        <begin position="312"/>
        <end position="335"/>
    </location>
</feature>
<protein>
    <submittedName>
        <fullName evidence="6">Transporter, major facilitator family</fullName>
    </submittedName>
</protein>